<keyword evidence="3" id="KW-1185">Reference proteome</keyword>
<keyword evidence="1" id="KW-0472">Membrane</keyword>
<gene>
    <name evidence="2" type="ORF">ARALYDRAFT_899308</name>
</gene>
<organism evidence="3">
    <name type="scientific">Arabidopsis lyrata subsp. lyrata</name>
    <name type="common">Lyre-leaved rock-cress</name>
    <dbReference type="NCBI Taxonomy" id="81972"/>
    <lineage>
        <taxon>Eukaryota</taxon>
        <taxon>Viridiplantae</taxon>
        <taxon>Streptophyta</taxon>
        <taxon>Embryophyta</taxon>
        <taxon>Tracheophyta</taxon>
        <taxon>Spermatophyta</taxon>
        <taxon>Magnoliopsida</taxon>
        <taxon>eudicotyledons</taxon>
        <taxon>Gunneridae</taxon>
        <taxon>Pentapetalae</taxon>
        <taxon>rosids</taxon>
        <taxon>malvids</taxon>
        <taxon>Brassicales</taxon>
        <taxon>Brassicaceae</taxon>
        <taxon>Camelineae</taxon>
        <taxon>Arabidopsis</taxon>
    </lineage>
</organism>
<proteinExistence type="predicted"/>
<dbReference type="PANTHER" id="PTHR36028:SF9">
    <property type="entry name" value="ATP SYNTHASE E CHAIN"/>
    <property type="match status" value="1"/>
</dbReference>
<dbReference type="HOGENOM" id="CLU_1995733_0_0_1"/>
<keyword evidence="1" id="KW-1133">Transmembrane helix</keyword>
<dbReference type="AlphaFoldDB" id="D7L8K7"/>
<sequence length="125" mass="14458">MSLSTTPSLTGSDFFTGDSKTLPEIRSFVRFIRRYLIRRRLCRKIGFIRRLRRNLERLCWNPLYSGTSTLALVARASAFGLVLIYRNIKLKALKVHLYPLVLFLSDPEELQSNGFLRIVTLVNPI</sequence>
<protein>
    <submittedName>
        <fullName evidence="2">Uncharacterized protein</fullName>
    </submittedName>
</protein>
<name>D7L8K7_ARALL</name>
<evidence type="ECO:0000313" key="2">
    <source>
        <dbReference type="EMBL" id="EFH62039.1"/>
    </source>
</evidence>
<accession>D7L8K7</accession>
<dbReference type="Proteomes" id="UP000008694">
    <property type="component" value="Unassembled WGS sequence"/>
</dbReference>
<dbReference type="EMBL" id="GL348715">
    <property type="protein sequence ID" value="EFH62039.1"/>
    <property type="molecule type" value="Genomic_DNA"/>
</dbReference>
<evidence type="ECO:0000313" key="3">
    <source>
        <dbReference type="Proteomes" id="UP000008694"/>
    </source>
</evidence>
<dbReference type="PANTHER" id="PTHR36028">
    <property type="entry name" value="OSJNBB0050O03.8 PROTEIN"/>
    <property type="match status" value="1"/>
</dbReference>
<dbReference type="KEGG" id="aly:9319742"/>
<dbReference type="Gramene" id="scaffold_303278.1">
    <property type="protein sequence ID" value="scaffold_303278.1"/>
    <property type="gene ID" value="scaffold_303278.1"/>
</dbReference>
<feature type="transmembrane region" description="Helical" evidence="1">
    <location>
        <begin position="63"/>
        <end position="85"/>
    </location>
</feature>
<evidence type="ECO:0000256" key="1">
    <source>
        <dbReference type="SAM" id="Phobius"/>
    </source>
</evidence>
<keyword evidence="1" id="KW-0812">Transmembrane</keyword>
<reference evidence="3" key="1">
    <citation type="journal article" date="2011" name="Nat. Genet.">
        <title>The Arabidopsis lyrata genome sequence and the basis of rapid genome size change.</title>
        <authorList>
            <person name="Hu T.T."/>
            <person name="Pattyn P."/>
            <person name="Bakker E.G."/>
            <person name="Cao J."/>
            <person name="Cheng J.-F."/>
            <person name="Clark R.M."/>
            <person name="Fahlgren N."/>
            <person name="Fawcett J.A."/>
            <person name="Grimwood J."/>
            <person name="Gundlach H."/>
            <person name="Haberer G."/>
            <person name="Hollister J.D."/>
            <person name="Ossowski S."/>
            <person name="Ottilar R.P."/>
            <person name="Salamov A.A."/>
            <person name="Schneeberger K."/>
            <person name="Spannagl M."/>
            <person name="Wang X."/>
            <person name="Yang L."/>
            <person name="Nasrallah M.E."/>
            <person name="Bergelson J."/>
            <person name="Carrington J.C."/>
            <person name="Gaut B.S."/>
            <person name="Schmutz J."/>
            <person name="Mayer K.F.X."/>
            <person name="Van de Peer Y."/>
            <person name="Grigoriev I.V."/>
            <person name="Nordborg M."/>
            <person name="Weigel D."/>
            <person name="Guo Y.-L."/>
        </authorList>
    </citation>
    <scope>NUCLEOTIDE SEQUENCE [LARGE SCALE GENOMIC DNA]</scope>
    <source>
        <strain evidence="3">cv. MN47</strain>
    </source>
</reference>